<protein>
    <submittedName>
        <fullName evidence="8">DMT family transporter</fullName>
    </submittedName>
</protein>
<evidence type="ECO:0000256" key="5">
    <source>
        <dbReference type="ARBA" id="ARBA00023136"/>
    </source>
</evidence>
<organism evidence="8 9">
    <name type="scientific">Zobellella iuensis</name>
    <dbReference type="NCBI Taxonomy" id="2803811"/>
    <lineage>
        <taxon>Bacteria</taxon>
        <taxon>Pseudomonadati</taxon>
        <taxon>Pseudomonadota</taxon>
        <taxon>Gammaproteobacteria</taxon>
        <taxon>Aeromonadales</taxon>
        <taxon>Aeromonadaceae</taxon>
        <taxon>Zobellella</taxon>
    </lineage>
</organism>
<dbReference type="Proteomes" id="UP000638570">
    <property type="component" value="Unassembled WGS sequence"/>
</dbReference>
<keyword evidence="9" id="KW-1185">Reference proteome</keyword>
<evidence type="ECO:0000256" key="3">
    <source>
        <dbReference type="ARBA" id="ARBA00022692"/>
    </source>
</evidence>
<dbReference type="Pfam" id="PF00892">
    <property type="entry name" value="EamA"/>
    <property type="match status" value="2"/>
</dbReference>
<dbReference type="PANTHER" id="PTHR32322:SF2">
    <property type="entry name" value="EAMA DOMAIN-CONTAINING PROTEIN"/>
    <property type="match status" value="1"/>
</dbReference>
<feature type="transmembrane region" description="Helical" evidence="6">
    <location>
        <begin position="242"/>
        <end position="261"/>
    </location>
</feature>
<comment type="subcellular location">
    <subcellularLocation>
        <location evidence="1">Membrane</location>
        <topology evidence="1">Multi-pass membrane protein</topology>
    </subcellularLocation>
</comment>
<dbReference type="SUPFAM" id="SSF103481">
    <property type="entry name" value="Multidrug resistance efflux transporter EmrE"/>
    <property type="match status" value="2"/>
</dbReference>
<accession>A0ABS1QR85</accession>
<proteinExistence type="inferred from homology"/>
<dbReference type="EMBL" id="JAERTZ010000018">
    <property type="protein sequence ID" value="MBL1377382.1"/>
    <property type="molecule type" value="Genomic_DNA"/>
</dbReference>
<feature type="domain" description="EamA" evidence="7">
    <location>
        <begin position="149"/>
        <end position="285"/>
    </location>
</feature>
<comment type="caution">
    <text evidence="8">The sequence shown here is derived from an EMBL/GenBank/DDBJ whole genome shotgun (WGS) entry which is preliminary data.</text>
</comment>
<keyword evidence="3 6" id="KW-0812">Transmembrane</keyword>
<evidence type="ECO:0000313" key="9">
    <source>
        <dbReference type="Proteomes" id="UP000638570"/>
    </source>
</evidence>
<feature type="transmembrane region" description="Helical" evidence="6">
    <location>
        <begin position="148"/>
        <end position="169"/>
    </location>
</feature>
<feature type="transmembrane region" description="Helical" evidence="6">
    <location>
        <begin position="118"/>
        <end position="136"/>
    </location>
</feature>
<dbReference type="RefSeq" id="WP_202084176.1">
    <property type="nucleotide sequence ID" value="NZ_JAERTZ010000018.1"/>
</dbReference>
<feature type="transmembrane region" description="Helical" evidence="6">
    <location>
        <begin position="63"/>
        <end position="83"/>
    </location>
</feature>
<feature type="transmembrane region" description="Helical" evidence="6">
    <location>
        <begin position="34"/>
        <end position="51"/>
    </location>
</feature>
<reference evidence="9" key="1">
    <citation type="submission" date="2021-01" db="EMBL/GenBank/DDBJ databases">
        <title>Genome public.</title>
        <authorList>
            <person name="Liu C."/>
            <person name="Sun Q."/>
        </authorList>
    </citation>
    <scope>NUCLEOTIDE SEQUENCE [LARGE SCALE GENOMIC DNA]</scope>
    <source>
        <strain evidence="9">CGMCC 1.18722</strain>
    </source>
</reference>
<evidence type="ECO:0000256" key="2">
    <source>
        <dbReference type="ARBA" id="ARBA00007362"/>
    </source>
</evidence>
<evidence type="ECO:0000256" key="4">
    <source>
        <dbReference type="ARBA" id="ARBA00022989"/>
    </source>
</evidence>
<feature type="transmembrane region" description="Helical" evidence="6">
    <location>
        <begin position="89"/>
        <end position="111"/>
    </location>
</feature>
<keyword evidence="5 6" id="KW-0472">Membrane</keyword>
<feature type="transmembrane region" description="Helical" evidence="6">
    <location>
        <begin position="212"/>
        <end position="235"/>
    </location>
</feature>
<feature type="transmembrane region" description="Helical" evidence="6">
    <location>
        <begin position="267"/>
        <end position="286"/>
    </location>
</feature>
<gene>
    <name evidence="8" type="ORF">JKV55_08570</name>
</gene>
<evidence type="ECO:0000256" key="1">
    <source>
        <dbReference type="ARBA" id="ARBA00004141"/>
    </source>
</evidence>
<dbReference type="PANTHER" id="PTHR32322">
    <property type="entry name" value="INNER MEMBRANE TRANSPORTER"/>
    <property type="match status" value="1"/>
</dbReference>
<evidence type="ECO:0000259" key="7">
    <source>
        <dbReference type="Pfam" id="PF00892"/>
    </source>
</evidence>
<keyword evidence="4 6" id="KW-1133">Transmembrane helix</keyword>
<dbReference type="InterPro" id="IPR000620">
    <property type="entry name" value="EamA_dom"/>
</dbReference>
<dbReference type="InterPro" id="IPR037185">
    <property type="entry name" value="EmrE-like"/>
</dbReference>
<feature type="domain" description="EamA" evidence="7">
    <location>
        <begin position="5"/>
        <end position="134"/>
    </location>
</feature>
<name>A0ABS1QR85_9GAMM</name>
<feature type="transmembrane region" description="Helical" evidence="6">
    <location>
        <begin position="181"/>
        <end position="200"/>
    </location>
</feature>
<dbReference type="InterPro" id="IPR050638">
    <property type="entry name" value="AA-Vitamin_Transporters"/>
</dbReference>
<evidence type="ECO:0000256" key="6">
    <source>
        <dbReference type="SAM" id="Phobius"/>
    </source>
</evidence>
<comment type="similarity">
    <text evidence="2">Belongs to the EamA transporter family.</text>
</comment>
<evidence type="ECO:0000313" key="8">
    <source>
        <dbReference type="EMBL" id="MBL1377382.1"/>
    </source>
</evidence>
<sequence length="311" mass="33912">MNLTLYLLTVLIWGTTWMAITFQLGEVPVTVSIFYRFALAALTLLLVLALCRRLHRLAWRDHLFCALQGLCVFCLNFYCFYTATGHISSGLNAVVFSMAVLFNALNGVVFFRQPITRRLLAAGALGLLGMLCLFWPDIHRDGFNPGVLLGLGLALLGTYGFSLGNMLSLRHQRRGLDLLSTNAYAMGYGALAMLLIVLASGQPLVLDSSPRYLGALFYLAIIGSVVGFGAYFALVGRIGPGPAAYATLLFPLVALGLSTLFEGYRWTAPAFAGLGLILAGNLVMFWRPRRRLAPPEAKRKEWDRAGAGRPG</sequence>